<evidence type="ECO:0000313" key="3">
    <source>
        <dbReference type="Proteomes" id="UP001560267"/>
    </source>
</evidence>
<proteinExistence type="predicted"/>
<keyword evidence="1" id="KW-1133">Transmembrane helix</keyword>
<reference evidence="2 3" key="1">
    <citation type="submission" date="2024-07" db="EMBL/GenBank/DDBJ databases">
        <title>Draft Genome Sequence of Ferrimicrobium acidiphilum Strain YE2023, Isolated from a Pulp of Bioleach Reactor.</title>
        <authorList>
            <person name="Elkina Y.A."/>
            <person name="Bulaeva A.G."/>
            <person name="Beletsky A.V."/>
            <person name="Mardanov A.V."/>
        </authorList>
    </citation>
    <scope>NUCLEOTIDE SEQUENCE [LARGE SCALE GENOMIC DNA]</scope>
    <source>
        <strain evidence="2 3">YE2023</strain>
    </source>
</reference>
<dbReference type="InterPro" id="IPR011048">
    <property type="entry name" value="Haem_d1_sf"/>
</dbReference>
<accession>A0ABV3Y0Y0</accession>
<dbReference type="Gene3D" id="2.130.10.10">
    <property type="entry name" value="YVTN repeat-like/Quinoprotein amine dehydrogenase"/>
    <property type="match status" value="1"/>
</dbReference>
<keyword evidence="1" id="KW-0812">Transmembrane</keyword>
<dbReference type="InterPro" id="IPR051200">
    <property type="entry name" value="Host-pathogen_enzymatic-act"/>
</dbReference>
<dbReference type="SUPFAM" id="SSF51004">
    <property type="entry name" value="C-terminal (heme d1) domain of cytochrome cd1-nitrite reductase"/>
    <property type="match status" value="1"/>
</dbReference>
<evidence type="ECO:0000313" key="2">
    <source>
        <dbReference type="EMBL" id="MEX6429055.1"/>
    </source>
</evidence>
<dbReference type="RefSeq" id="WP_369084301.1">
    <property type="nucleotide sequence ID" value="NZ_JBFSHR010000010.1"/>
</dbReference>
<feature type="transmembrane region" description="Helical" evidence="1">
    <location>
        <begin position="223"/>
        <end position="244"/>
    </location>
</feature>
<comment type="caution">
    <text evidence="2">The sequence shown here is derived from an EMBL/GenBank/DDBJ whole genome shotgun (WGS) entry which is preliminary data.</text>
</comment>
<gene>
    <name evidence="2" type="ORF">AB6A68_04300</name>
</gene>
<dbReference type="Proteomes" id="UP001560267">
    <property type="component" value="Unassembled WGS sequence"/>
</dbReference>
<organism evidence="2 3">
    <name type="scientific">Ferrimicrobium acidiphilum</name>
    <dbReference type="NCBI Taxonomy" id="121039"/>
    <lineage>
        <taxon>Bacteria</taxon>
        <taxon>Bacillati</taxon>
        <taxon>Actinomycetota</taxon>
        <taxon>Acidimicrobiia</taxon>
        <taxon>Acidimicrobiales</taxon>
        <taxon>Acidimicrobiaceae</taxon>
        <taxon>Ferrimicrobium</taxon>
    </lineage>
</organism>
<dbReference type="PANTHER" id="PTHR47197:SF3">
    <property type="entry name" value="DIHYDRO-HEME D1 DEHYDROGENASE"/>
    <property type="match status" value="1"/>
</dbReference>
<keyword evidence="1" id="KW-0472">Membrane</keyword>
<keyword evidence="3" id="KW-1185">Reference proteome</keyword>
<evidence type="ECO:0000256" key="1">
    <source>
        <dbReference type="SAM" id="Phobius"/>
    </source>
</evidence>
<dbReference type="PANTHER" id="PTHR47197">
    <property type="entry name" value="PROTEIN NIRF"/>
    <property type="match status" value="1"/>
</dbReference>
<protein>
    <submittedName>
        <fullName evidence="2">YncE family protein</fullName>
    </submittedName>
</protein>
<sequence>MRLSLMRFAKLGALLRATGIVLAFCLIFGIADSGVAWAGTPVVRSIRTIKKGSPCSLVDLAVDPTTDTLYLANGKSISVINGATDKVLRTIHLYAGITAIAVDSTTDTVYVGMSQNSSATYFDKTDAKTLSVINGATDKVTGIIDAAGLVAVDPTTDTLYLANGKSISVINGATDKVTGTVHAESAGIGLAVDPTTDTVYATDGDSVSAISFVAGSDRSASGVIIGLVGLVVIGGSGAAWLSVLRRRRTVGST</sequence>
<name>A0ABV3Y0Y0_9ACTN</name>
<dbReference type="InterPro" id="IPR015943">
    <property type="entry name" value="WD40/YVTN_repeat-like_dom_sf"/>
</dbReference>
<dbReference type="EMBL" id="JBFSHR010000010">
    <property type="protein sequence ID" value="MEX6429055.1"/>
    <property type="molecule type" value="Genomic_DNA"/>
</dbReference>